<dbReference type="GO" id="GO:0016811">
    <property type="term" value="F:hydrolase activity, acting on carbon-nitrogen (but not peptide) bonds, in linear amides"/>
    <property type="evidence" value="ECO:0007669"/>
    <property type="project" value="TreeGrafter"/>
</dbReference>
<dbReference type="PANTHER" id="PTHR12993:SF29">
    <property type="entry name" value="BLR3841 PROTEIN"/>
    <property type="match status" value="1"/>
</dbReference>
<reference evidence="1 2" key="1">
    <citation type="journal article" date="2016" name="J. Microbiol.">
        <title>Dankookia rubra gen. nov., sp. nov., an alphaproteobacterium isolated from sediment of a shallow stream.</title>
        <authorList>
            <person name="Kim W.H."/>
            <person name="Kim D.H."/>
            <person name="Kang K."/>
            <person name="Ahn T.Y."/>
        </authorList>
    </citation>
    <scope>NUCLEOTIDE SEQUENCE [LARGE SCALE GENOMIC DNA]</scope>
    <source>
        <strain evidence="1 2">JCM30602</strain>
    </source>
</reference>
<dbReference type="InterPro" id="IPR024078">
    <property type="entry name" value="LmbE-like_dom_sf"/>
</dbReference>
<dbReference type="RefSeq" id="WP_133286747.1">
    <property type="nucleotide sequence ID" value="NZ_SMSJ01000001.1"/>
</dbReference>
<evidence type="ECO:0000313" key="2">
    <source>
        <dbReference type="Proteomes" id="UP000295096"/>
    </source>
</evidence>
<dbReference type="InterPro" id="IPR003737">
    <property type="entry name" value="GlcNAc_PI_deacetylase-related"/>
</dbReference>
<accession>A0A4R5QPN0</accession>
<proteinExistence type="predicted"/>
<comment type="caution">
    <text evidence="1">The sequence shown here is derived from an EMBL/GenBank/DDBJ whole genome shotgun (WGS) entry which is preliminary data.</text>
</comment>
<dbReference type="Proteomes" id="UP000295096">
    <property type="component" value="Unassembled WGS sequence"/>
</dbReference>
<sequence length="261" mass="27262">MPSGEFLRRLASREDLSPARVLIVAAHPDDEVIGLGGQLPLLPRARILHVTDGAPRNGQDVAAHGFADCAAYAAARHGELAAALALAGLPAAAAQTLGVPDQEAALHLPDVVAGIASAIAACGAEIVVTHAYEGGHPDHDAIALAVHAAVRRCPASIIEMAGYHAGPHGIAVGDFLPHAGTASVTLSLSPGQCALKRRMLDCFATQRAVLAAFPVATERLRTAPGYDFTRPPHEGRLFYESFPWGMSGERFRQLAAAVPWH</sequence>
<dbReference type="OrthoDB" id="128519at2"/>
<protein>
    <submittedName>
        <fullName evidence="1">PIG-L family deacetylase</fullName>
    </submittedName>
</protein>
<name>A0A4R5QPN0_9PROT</name>
<dbReference type="SUPFAM" id="SSF102588">
    <property type="entry name" value="LmbE-like"/>
    <property type="match status" value="1"/>
</dbReference>
<keyword evidence="2" id="KW-1185">Reference proteome</keyword>
<evidence type="ECO:0000313" key="1">
    <source>
        <dbReference type="EMBL" id="TDH64591.1"/>
    </source>
</evidence>
<dbReference type="Gene3D" id="3.40.50.10320">
    <property type="entry name" value="LmbE-like"/>
    <property type="match status" value="1"/>
</dbReference>
<dbReference type="AlphaFoldDB" id="A0A4R5QPN0"/>
<gene>
    <name evidence="1" type="ORF">E2C06_01205</name>
</gene>
<organism evidence="1 2">
    <name type="scientific">Dankookia rubra</name>
    <dbReference type="NCBI Taxonomy" id="1442381"/>
    <lineage>
        <taxon>Bacteria</taxon>
        <taxon>Pseudomonadati</taxon>
        <taxon>Pseudomonadota</taxon>
        <taxon>Alphaproteobacteria</taxon>
        <taxon>Acetobacterales</taxon>
        <taxon>Roseomonadaceae</taxon>
        <taxon>Dankookia</taxon>
    </lineage>
</organism>
<dbReference type="EMBL" id="SMSJ01000001">
    <property type="protein sequence ID" value="TDH64591.1"/>
    <property type="molecule type" value="Genomic_DNA"/>
</dbReference>
<dbReference type="Pfam" id="PF02585">
    <property type="entry name" value="PIG-L"/>
    <property type="match status" value="1"/>
</dbReference>
<dbReference type="PANTHER" id="PTHR12993">
    <property type="entry name" value="N-ACETYLGLUCOSAMINYL-PHOSPHATIDYLINOSITOL DE-N-ACETYLASE-RELATED"/>
    <property type="match status" value="1"/>
</dbReference>